<protein>
    <recommendedName>
        <fullName evidence="3">histidine kinase</fullName>
        <ecNumber evidence="3">2.7.13.3</ecNumber>
    </recommendedName>
</protein>
<dbReference type="PROSITE" id="PS50885">
    <property type="entry name" value="HAMP"/>
    <property type="match status" value="1"/>
</dbReference>
<feature type="coiled-coil region" evidence="10">
    <location>
        <begin position="121"/>
        <end position="151"/>
    </location>
</feature>
<dbReference type="GO" id="GO:0016020">
    <property type="term" value="C:membrane"/>
    <property type="evidence" value="ECO:0007669"/>
    <property type="project" value="UniProtKB-SubCell"/>
</dbReference>
<sequence length="381" mass="40919">MRPGIRLQLLVALGTLLVLAFLPLFFAVVSLHRASMAGVIPTAPLVRLLALYMGIFALALLVFMYLAMTRLVVDPIERLSRAAGRVAEGARRLELPRAGARELAELADSVARMTERLRADEESLRVKIDEATRYAKELERAQERLVRSERLASVGRLAAGLAHEIGNPIAALLGFEELLLAGGLDEADQRDFLQRMKGETERIHGILRDLLDFARPATSVRGGRAPEIGGSLAQAIDAALALVKPQKALRDVAITLDVDKHLPLVALSEERLVQVLLNLLLNAADAVPKPGGRIDLVARRAPEGVRVEVHDNGPGVAPAIRDRLFEPFTTTKEIGKGTGLGLAVCRGLLESVGGSIGVEHGEEGAGARFSFTVPLAAKDLS</sequence>
<evidence type="ECO:0000313" key="15">
    <source>
        <dbReference type="Proteomes" id="UP000309215"/>
    </source>
</evidence>
<evidence type="ECO:0000256" key="5">
    <source>
        <dbReference type="ARBA" id="ARBA00022679"/>
    </source>
</evidence>
<dbReference type="Proteomes" id="UP000309215">
    <property type="component" value="Unassembled WGS sequence"/>
</dbReference>
<feature type="domain" description="Histidine kinase" evidence="12">
    <location>
        <begin position="160"/>
        <end position="377"/>
    </location>
</feature>
<dbReference type="Pfam" id="PF02518">
    <property type="entry name" value="HATPase_c"/>
    <property type="match status" value="1"/>
</dbReference>
<dbReference type="PRINTS" id="PR00344">
    <property type="entry name" value="BCTRLSENSOR"/>
</dbReference>
<keyword evidence="15" id="KW-1185">Reference proteome</keyword>
<dbReference type="CDD" id="cd06225">
    <property type="entry name" value="HAMP"/>
    <property type="match status" value="1"/>
</dbReference>
<feature type="transmembrane region" description="Helical" evidence="11">
    <location>
        <begin position="51"/>
        <end position="73"/>
    </location>
</feature>
<keyword evidence="11" id="KW-1133">Transmembrane helix</keyword>
<evidence type="ECO:0000256" key="8">
    <source>
        <dbReference type="ARBA" id="ARBA00022840"/>
    </source>
</evidence>
<dbReference type="Pfam" id="PF00512">
    <property type="entry name" value="HisKA"/>
    <property type="match status" value="1"/>
</dbReference>
<evidence type="ECO:0000256" key="3">
    <source>
        <dbReference type="ARBA" id="ARBA00012438"/>
    </source>
</evidence>
<keyword evidence="5" id="KW-0808">Transferase</keyword>
<dbReference type="Pfam" id="PF00672">
    <property type="entry name" value="HAMP"/>
    <property type="match status" value="1"/>
</dbReference>
<dbReference type="InterPro" id="IPR003594">
    <property type="entry name" value="HATPase_dom"/>
</dbReference>
<evidence type="ECO:0000256" key="9">
    <source>
        <dbReference type="ARBA" id="ARBA00023012"/>
    </source>
</evidence>
<dbReference type="InterPro" id="IPR005467">
    <property type="entry name" value="His_kinase_dom"/>
</dbReference>
<accession>A0A4U1JK55</accession>
<comment type="caution">
    <text evidence="14">The sequence shown here is derived from an EMBL/GenBank/DDBJ whole genome shotgun (WGS) entry which is preliminary data.</text>
</comment>
<proteinExistence type="predicted"/>
<keyword evidence="11" id="KW-0472">Membrane</keyword>
<dbReference type="SMART" id="SM00304">
    <property type="entry name" value="HAMP"/>
    <property type="match status" value="1"/>
</dbReference>
<comment type="catalytic activity">
    <reaction evidence="1">
        <text>ATP + protein L-histidine = ADP + protein N-phospho-L-histidine.</text>
        <dbReference type="EC" id="2.7.13.3"/>
    </reaction>
</comment>
<dbReference type="PANTHER" id="PTHR43065">
    <property type="entry name" value="SENSOR HISTIDINE KINASE"/>
    <property type="match status" value="1"/>
</dbReference>
<keyword evidence="11" id="KW-0812">Transmembrane</keyword>
<evidence type="ECO:0000256" key="11">
    <source>
        <dbReference type="SAM" id="Phobius"/>
    </source>
</evidence>
<dbReference type="SUPFAM" id="SSF158472">
    <property type="entry name" value="HAMP domain-like"/>
    <property type="match status" value="1"/>
</dbReference>
<dbReference type="Gene3D" id="1.10.287.130">
    <property type="match status" value="1"/>
</dbReference>
<dbReference type="GO" id="GO:0000155">
    <property type="term" value="F:phosphorelay sensor kinase activity"/>
    <property type="evidence" value="ECO:0007669"/>
    <property type="project" value="InterPro"/>
</dbReference>
<keyword evidence="6" id="KW-0547">Nucleotide-binding</keyword>
<dbReference type="EC" id="2.7.13.3" evidence="3"/>
<evidence type="ECO:0000256" key="2">
    <source>
        <dbReference type="ARBA" id="ARBA00004370"/>
    </source>
</evidence>
<evidence type="ECO:0000256" key="10">
    <source>
        <dbReference type="SAM" id="Coils"/>
    </source>
</evidence>
<organism evidence="14 15">
    <name type="scientific">Polyangium fumosum</name>
    <dbReference type="NCBI Taxonomy" id="889272"/>
    <lineage>
        <taxon>Bacteria</taxon>
        <taxon>Pseudomonadati</taxon>
        <taxon>Myxococcota</taxon>
        <taxon>Polyangia</taxon>
        <taxon>Polyangiales</taxon>
        <taxon>Polyangiaceae</taxon>
        <taxon>Polyangium</taxon>
    </lineage>
</organism>
<evidence type="ECO:0000259" key="13">
    <source>
        <dbReference type="PROSITE" id="PS50885"/>
    </source>
</evidence>
<evidence type="ECO:0000256" key="6">
    <source>
        <dbReference type="ARBA" id="ARBA00022741"/>
    </source>
</evidence>
<dbReference type="SUPFAM" id="SSF55874">
    <property type="entry name" value="ATPase domain of HSP90 chaperone/DNA topoisomerase II/histidine kinase"/>
    <property type="match status" value="1"/>
</dbReference>
<dbReference type="InterPro" id="IPR036097">
    <property type="entry name" value="HisK_dim/P_sf"/>
</dbReference>
<dbReference type="SMART" id="SM00387">
    <property type="entry name" value="HATPase_c"/>
    <property type="match status" value="1"/>
</dbReference>
<keyword evidence="9" id="KW-0902">Two-component regulatory system</keyword>
<dbReference type="GO" id="GO:0005524">
    <property type="term" value="F:ATP binding"/>
    <property type="evidence" value="ECO:0007669"/>
    <property type="project" value="UniProtKB-KW"/>
</dbReference>
<evidence type="ECO:0000313" key="14">
    <source>
        <dbReference type="EMBL" id="TKD13142.1"/>
    </source>
</evidence>
<comment type="subcellular location">
    <subcellularLocation>
        <location evidence="2">Membrane</location>
    </subcellularLocation>
</comment>
<dbReference type="Gene3D" id="6.10.340.10">
    <property type="match status" value="1"/>
</dbReference>
<dbReference type="CDD" id="cd00082">
    <property type="entry name" value="HisKA"/>
    <property type="match status" value="1"/>
</dbReference>
<evidence type="ECO:0000256" key="4">
    <source>
        <dbReference type="ARBA" id="ARBA00022553"/>
    </source>
</evidence>
<reference evidence="14 15" key="1">
    <citation type="submission" date="2019-04" db="EMBL/GenBank/DDBJ databases">
        <authorList>
            <person name="Li Y."/>
            <person name="Wang J."/>
        </authorList>
    </citation>
    <scope>NUCLEOTIDE SEQUENCE [LARGE SCALE GENOMIC DNA]</scope>
    <source>
        <strain evidence="14 15">DSM 14668</strain>
    </source>
</reference>
<name>A0A4U1JK55_9BACT</name>
<keyword evidence="4" id="KW-0597">Phosphoprotein</keyword>
<dbReference type="RefSeq" id="WP_136926958.1">
    <property type="nucleotide sequence ID" value="NZ_SSMQ01000001.1"/>
</dbReference>
<dbReference type="PANTHER" id="PTHR43065:SF10">
    <property type="entry name" value="PEROXIDE STRESS-ACTIVATED HISTIDINE KINASE MAK3"/>
    <property type="match status" value="1"/>
</dbReference>
<keyword evidence="8" id="KW-0067">ATP-binding</keyword>
<evidence type="ECO:0000256" key="1">
    <source>
        <dbReference type="ARBA" id="ARBA00000085"/>
    </source>
</evidence>
<evidence type="ECO:0000256" key="7">
    <source>
        <dbReference type="ARBA" id="ARBA00022777"/>
    </source>
</evidence>
<feature type="domain" description="HAMP" evidence="13">
    <location>
        <begin position="70"/>
        <end position="122"/>
    </location>
</feature>
<dbReference type="InterPro" id="IPR036890">
    <property type="entry name" value="HATPase_C_sf"/>
</dbReference>
<dbReference type="Gene3D" id="3.30.565.10">
    <property type="entry name" value="Histidine kinase-like ATPase, C-terminal domain"/>
    <property type="match status" value="1"/>
</dbReference>
<gene>
    <name evidence="14" type="ORF">E8A74_00880</name>
</gene>
<dbReference type="OrthoDB" id="9781147at2"/>
<dbReference type="EMBL" id="SSMQ01000001">
    <property type="protein sequence ID" value="TKD13142.1"/>
    <property type="molecule type" value="Genomic_DNA"/>
</dbReference>
<dbReference type="SMART" id="SM00388">
    <property type="entry name" value="HisKA"/>
    <property type="match status" value="1"/>
</dbReference>
<dbReference type="AlphaFoldDB" id="A0A4U1JK55"/>
<evidence type="ECO:0000259" key="12">
    <source>
        <dbReference type="PROSITE" id="PS50109"/>
    </source>
</evidence>
<dbReference type="PROSITE" id="PS50109">
    <property type="entry name" value="HIS_KIN"/>
    <property type="match status" value="1"/>
</dbReference>
<keyword evidence="10" id="KW-0175">Coiled coil</keyword>
<dbReference type="InterPro" id="IPR003660">
    <property type="entry name" value="HAMP_dom"/>
</dbReference>
<dbReference type="InterPro" id="IPR003661">
    <property type="entry name" value="HisK_dim/P_dom"/>
</dbReference>
<keyword evidence="7" id="KW-0418">Kinase</keyword>
<dbReference type="SUPFAM" id="SSF47384">
    <property type="entry name" value="Homodimeric domain of signal transducing histidine kinase"/>
    <property type="match status" value="1"/>
</dbReference>
<dbReference type="InterPro" id="IPR004358">
    <property type="entry name" value="Sig_transdc_His_kin-like_C"/>
</dbReference>